<evidence type="ECO:0000313" key="4">
    <source>
        <dbReference type="EMBL" id="SAK59834.1"/>
    </source>
</evidence>
<dbReference type="GO" id="GO:0000160">
    <property type="term" value="P:phosphorelay signal transduction system"/>
    <property type="evidence" value="ECO:0007669"/>
    <property type="project" value="InterPro"/>
</dbReference>
<accession>A0A158APR9</accession>
<dbReference type="Pfam" id="PF00072">
    <property type="entry name" value="Response_reg"/>
    <property type="match status" value="1"/>
</dbReference>
<dbReference type="SUPFAM" id="SSF52172">
    <property type="entry name" value="CheY-like"/>
    <property type="match status" value="1"/>
</dbReference>
<feature type="domain" description="Response regulatory" evidence="3">
    <location>
        <begin position="2"/>
        <end position="114"/>
    </location>
</feature>
<name>A0A158APR9_9BURK</name>
<evidence type="ECO:0000256" key="1">
    <source>
        <dbReference type="ARBA" id="ARBA00022553"/>
    </source>
</evidence>
<dbReference type="InterPro" id="IPR050595">
    <property type="entry name" value="Bact_response_regulator"/>
</dbReference>
<dbReference type="GO" id="GO:0016301">
    <property type="term" value="F:kinase activity"/>
    <property type="evidence" value="ECO:0007669"/>
    <property type="project" value="UniProtKB-KW"/>
</dbReference>
<dbReference type="PROSITE" id="PS50110">
    <property type="entry name" value="RESPONSE_REGULATORY"/>
    <property type="match status" value="1"/>
</dbReference>
<organism evidence="4 5">
    <name type="scientific">Caballeronia glebae</name>
    <dbReference type="NCBI Taxonomy" id="1777143"/>
    <lineage>
        <taxon>Bacteria</taxon>
        <taxon>Pseudomonadati</taxon>
        <taxon>Pseudomonadota</taxon>
        <taxon>Betaproteobacteria</taxon>
        <taxon>Burkholderiales</taxon>
        <taxon>Burkholderiaceae</taxon>
        <taxon>Caballeronia</taxon>
    </lineage>
</organism>
<dbReference type="PANTHER" id="PTHR44591:SF3">
    <property type="entry name" value="RESPONSE REGULATORY DOMAIN-CONTAINING PROTEIN"/>
    <property type="match status" value="1"/>
</dbReference>
<feature type="modified residue" description="4-aspartylphosphate" evidence="2">
    <location>
        <position position="51"/>
    </location>
</feature>
<proteinExistence type="predicted"/>
<dbReference type="SMART" id="SM00448">
    <property type="entry name" value="REC"/>
    <property type="match status" value="1"/>
</dbReference>
<dbReference type="AlphaFoldDB" id="A0A158APR9"/>
<reference evidence="4" key="1">
    <citation type="submission" date="2016-01" db="EMBL/GenBank/DDBJ databases">
        <authorList>
            <person name="Peeters C."/>
        </authorList>
    </citation>
    <scope>NUCLEOTIDE SEQUENCE [LARGE SCALE GENOMIC DNA]</scope>
    <source>
        <strain evidence="4">LMG 29325</strain>
    </source>
</reference>
<dbReference type="RefSeq" id="WP_086967814.1">
    <property type="nucleotide sequence ID" value="NZ_FCOJ02000016.1"/>
</dbReference>
<evidence type="ECO:0000256" key="2">
    <source>
        <dbReference type="PROSITE-ProRule" id="PRU00169"/>
    </source>
</evidence>
<keyword evidence="5" id="KW-1185">Reference proteome</keyword>
<keyword evidence="4" id="KW-0418">Kinase</keyword>
<dbReference type="InterPro" id="IPR011006">
    <property type="entry name" value="CheY-like_superfamily"/>
</dbReference>
<protein>
    <submittedName>
        <fullName evidence="4">Two-component regulator histidine sensor kinase</fullName>
    </submittedName>
</protein>
<dbReference type="Proteomes" id="UP000054596">
    <property type="component" value="Unassembled WGS sequence"/>
</dbReference>
<dbReference type="PANTHER" id="PTHR44591">
    <property type="entry name" value="STRESS RESPONSE REGULATOR PROTEIN 1"/>
    <property type="match status" value="1"/>
</dbReference>
<comment type="caution">
    <text evidence="4">The sequence shown here is derived from an EMBL/GenBank/DDBJ whole genome shotgun (WGS) entry which is preliminary data.</text>
</comment>
<dbReference type="InterPro" id="IPR001789">
    <property type="entry name" value="Sig_transdc_resp-reg_receiver"/>
</dbReference>
<dbReference type="STRING" id="1777143.AWB82_02734"/>
<dbReference type="EMBL" id="FCOJ02000016">
    <property type="protein sequence ID" value="SAK59834.1"/>
    <property type="molecule type" value="Genomic_DNA"/>
</dbReference>
<evidence type="ECO:0000259" key="3">
    <source>
        <dbReference type="PROSITE" id="PS50110"/>
    </source>
</evidence>
<dbReference type="Gene3D" id="3.40.50.2300">
    <property type="match status" value="1"/>
</dbReference>
<keyword evidence="1 2" id="KW-0597">Phosphoprotein</keyword>
<dbReference type="OrthoDB" id="9134602at2"/>
<keyword evidence="4" id="KW-0808">Transferase</keyword>
<evidence type="ECO:0000313" key="5">
    <source>
        <dbReference type="Proteomes" id="UP000054596"/>
    </source>
</evidence>
<sequence length="114" mass="12190">MMFLFVEDDENLAAAFAELAASLGHDADIARTGGEALRMAAGTRYDTVFLDIGLPDMDGRKLCEYIRFAGASNEACIVAVTGDQGFDASSSVQFDGCLRKPVTASDLTVTIRRC</sequence>
<gene>
    <name evidence="4" type="ORF">AWB82_02734</name>
</gene>